<evidence type="ECO:0000256" key="1">
    <source>
        <dbReference type="SAM" id="Phobius"/>
    </source>
</evidence>
<proteinExistence type="predicted"/>
<keyword evidence="4" id="KW-1185">Reference proteome</keyword>
<dbReference type="EMBL" id="FNED01000008">
    <property type="protein sequence ID" value="SDI82700.1"/>
    <property type="molecule type" value="Genomic_DNA"/>
</dbReference>
<name>A0A0D1XKW1_ANEMI</name>
<organism evidence="2 4">
    <name type="scientific">Aneurinibacillus migulanus</name>
    <name type="common">Bacillus migulanus</name>
    <dbReference type="NCBI Taxonomy" id="47500"/>
    <lineage>
        <taxon>Bacteria</taxon>
        <taxon>Bacillati</taxon>
        <taxon>Bacillota</taxon>
        <taxon>Bacilli</taxon>
        <taxon>Bacillales</taxon>
        <taxon>Paenibacillaceae</taxon>
        <taxon>Aneurinibacillus group</taxon>
        <taxon>Aneurinibacillus</taxon>
    </lineage>
</organism>
<protein>
    <submittedName>
        <fullName evidence="2">Uncharacterized protein</fullName>
    </submittedName>
</protein>
<keyword evidence="1" id="KW-0812">Transmembrane</keyword>
<evidence type="ECO:0000313" key="3">
    <source>
        <dbReference type="EMBL" id="SDI82700.1"/>
    </source>
</evidence>
<evidence type="ECO:0000313" key="2">
    <source>
        <dbReference type="EMBL" id="KON95186.1"/>
    </source>
</evidence>
<evidence type="ECO:0000313" key="4">
    <source>
        <dbReference type="Proteomes" id="UP000037269"/>
    </source>
</evidence>
<dbReference type="AlphaFoldDB" id="A0A0D1XKW1"/>
<dbReference type="GeneID" id="42304857"/>
<keyword evidence="1" id="KW-1133">Transmembrane helix</keyword>
<gene>
    <name evidence="2" type="ORF">AF333_06530</name>
    <name evidence="3" type="ORF">SAMN04487909_10878</name>
</gene>
<dbReference type="Proteomes" id="UP000037269">
    <property type="component" value="Unassembled WGS sequence"/>
</dbReference>
<dbReference type="EMBL" id="LGUG01000004">
    <property type="protein sequence ID" value="KON95186.1"/>
    <property type="molecule type" value="Genomic_DNA"/>
</dbReference>
<reference evidence="2 4" key="1">
    <citation type="submission" date="2015-07" db="EMBL/GenBank/DDBJ databases">
        <title>Fjat-14205 dsm 2895.</title>
        <authorList>
            <person name="Liu B."/>
            <person name="Wang J."/>
            <person name="Zhu Y."/>
            <person name="Liu G."/>
            <person name="Chen Q."/>
            <person name="Chen Z."/>
            <person name="Lan J."/>
            <person name="Che J."/>
            <person name="Ge C."/>
            <person name="Shi H."/>
            <person name="Pan Z."/>
            <person name="Liu X."/>
        </authorList>
    </citation>
    <scope>NUCLEOTIDE SEQUENCE [LARGE SCALE GENOMIC DNA]</scope>
    <source>
        <strain evidence="2 4">DSM 2895</strain>
    </source>
</reference>
<dbReference type="Proteomes" id="UP000182836">
    <property type="component" value="Unassembled WGS sequence"/>
</dbReference>
<reference evidence="3 5" key="2">
    <citation type="submission" date="2016-10" db="EMBL/GenBank/DDBJ databases">
        <authorList>
            <person name="de Groot N.N."/>
        </authorList>
    </citation>
    <scope>NUCLEOTIDE SEQUENCE [LARGE SCALE GENOMIC DNA]</scope>
    <source>
        <strain evidence="3 5">DSM 2895</strain>
    </source>
</reference>
<accession>A0A0D1XKW1</accession>
<dbReference type="PATRIC" id="fig|47500.8.peg.2515"/>
<sequence length="275" mass="31143">MLEQFLAWVVANPYFALATAVAGIISLILTVKARPQKKPRYLITGKNIIRDYQKGIEELEITCKGEPVSNLTVTKIMIWNKGNQTIDKSDITEKAPLRINISDGFEILVHTKIFEKDPVNNFTIREAPDKSHLLIDFDYLDKNDGATIQLFHTAPSSVHIKVEGKVKGGGEIKNGSFLSAWARKAVSKDTLFSRFINFWIKHERKIDRTLYGIMGVFLILLDTFMIIINIISAFLNPSKLISFNELLAMFLFGIIGFLLIKSSKTNGFDSFYDDF</sequence>
<feature type="transmembrane region" description="Helical" evidence="1">
    <location>
        <begin position="210"/>
        <end position="235"/>
    </location>
</feature>
<keyword evidence="1" id="KW-0472">Membrane</keyword>
<dbReference type="RefSeq" id="WP_043067419.1">
    <property type="nucleotide sequence ID" value="NZ_BJOA01000061.1"/>
</dbReference>
<feature type="transmembrane region" description="Helical" evidence="1">
    <location>
        <begin position="6"/>
        <end position="31"/>
    </location>
</feature>
<feature type="transmembrane region" description="Helical" evidence="1">
    <location>
        <begin position="241"/>
        <end position="260"/>
    </location>
</feature>
<evidence type="ECO:0000313" key="5">
    <source>
        <dbReference type="Proteomes" id="UP000182836"/>
    </source>
</evidence>
<dbReference type="OrthoDB" id="3036080at2"/>